<feature type="domain" description="SGS" evidence="3">
    <location>
        <begin position="347"/>
        <end position="449"/>
    </location>
</feature>
<evidence type="ECO:0000259" key="3">
    <source>
        <dbReference type="PROSITE" id="PS51048"/>
    </source>
</evidence>
<feature type="compositionally biased region" description="Basic and acidic residues" evidence="2">
    <location>
        <begin position="440"/>
        <end position="449"/>
    </location>
</feature>
<dbReference type="CDD" id="cd06466">
    <property type="entry name" value="p23_CS_SGT1_like"/>
    <property type="match status" value="1"/>
</dbReference>
<gene>
    <name evidence="5" type="ORF">N7509_012143</name>
</gene>
<feature type="region of interest" description="Disordered" evidence="2">
    <location>
        <begin position="319"/>
        <end position="400"/>
    </location>
</feature>
<dbReference type="Pfam" id="PF05002">
    <property type="entry name" value="SGS"/>
    <property type="match status" value="1"/>
</dbReference>
<reference evidence="5" key="1">
    <citation type="submission" date="2022-12" db="EMBL/GenBank/DDBJ databases">
        <authorList>
            <person name="Petersen C."/>
        </authorList>
    </citation>
    <scope>NUCLEOTIDE SEQUENCE</scope>
    <source>
        <strain evidence="5">IBT 29677</strain>
    </source>
</reference>
<dbReference type="PANTHER" id="PTHR45862">
    <property type="entry name" value="PROTEIN SGT1 HOMOLOG"/>
    <property type="match status" value="1"/>
</dbReference>
<dbReference type="InterPro" id="IPR008978">
    <property type="entry name" value="HSP20-like_chaperone"/>
</dbReference>
<feature type="compositionally biased region" description="Polar residues" evidence="2">
    <location>
        <begin position="425"/>
        <end position="438"/>
    </location>
</feature>
<dbReference type="InterPro" id="IPR007052">
    <property type="entry name" value="CS_dom"/>
</dbReference>
<dbReference type="Proteomes" id="UP001147747">
    <property type="component" value="Unassembled WGS sequence"/>
</dbReference>
<evidence type="ECO:0008006" key="7">
    <source>
        <dbReference type="Google" id="ProtNLM"/>
    </source>
</evidence>
<dbReference type="Gene3D" id="1.25.40.10">
    <property type="entry name" value="Tetratricopeptide repeat domain"/>
    <property type="match status" value="1"/>
</dbReference>
<dbReference type="RefSeq" id="XP_056482810.1">
    <property type="nucleotide sequence ID" value="XM_056636780.1"/>
</dbReference>
<dbReference type="GeneID" id="81375760"/>
<evidence type="ECO:0000256" key="2">
    <source>
        <dbReference type="SAM" id="MobiDB-lite"/>
    </source>
</evidence>
<dbReference type="OrthoDB" id="1898560at2759"/>
<evidence type="ECO:0000259" key="4">
    <source>
        <dbReference type="PROSITE" id="PS51203"/>
    </source>
</evidence>
<proteinExistence type="inferred from homology"/>
<dbReference type="AlphaFoldDB" id="A0A9W9SKP0"/>
<accession>A0A9W9SKP0</accession>
<comment type="similarity">
    <text evidence="1">Belongs to the SGT1 family.</text>
</comment>
<evidence type="ECO:0000313" key="5">
    <source>
        <dbReference type="EMBL" id="KAJ5379024.1"/>
    </source>
</evidence>
<dbReference type="InterPro" id="IPR044563">
    <property type="entry name" value="Sgt1-like"/>
</dbReference>
<reference evidence="5" key="2">
    <citation type="journal article" date="2023" name="IMA Fungus">
        <title>Comparative genomic study of the Penicillium genus elucidates a diverse pangenome and 15 lateral gene transfer events.</title>
        <authorList>
            <person name="Petersen C."/>
            <person name="Sorensen T."/>
            <person name="Nielsen M.R."/>
            <person name="Sondergaard T.E."/>
            <person name="Sorensen J.L."/>
            <person name="Fitzpatrick D.A."/>
            <person name="Frisvad J.C."/>
            <person name="Nielsen K.L."/>
        </authorList>
    </citation>
    <scope>NUCLEOTIDE SEQUENCE</scope>
    <source>
        <strain evidence="5">IBT 29677</strain>
    </source>
</reference>
<dbReference type="PROSITE" id="PS51048">
    <property type="entry name" value="SGS"/>
    <property type="match status" value="1"/>
</dbReference>
<dbReference type="Gene3D" id="2.60.40.790">
    <property type="match status" value="1"/>
</dbReference>
<dbReference type="SUPFAM" id="SSF49764">
    <property type="entry name" value="HSP20-like chaperones"/>
    <property type="match status" value="1"/>
</dbReference>
<dbReference type="InterPro" id="IPR011990">
    <property type="entry name" value="TPR-like_helical_dom_sf"/>
</dbReference>
<dbReference type="GO" id="GO:0051087">
    <property type="term" value="F:protein-folding chaperone binding"/>
    <property type="evidence" value="ECO:0007669"/>
    <property type="project" value="InterPro"/>
</dbReference>
<dbReference type="SUPFAM" id="SSF48452">
    <property type="entry name" value="TPR-like"/>
    <property type="match status" value="1"/>
</dbReference>
<keyword evidence="6" id="KW-1185">Reference proteome</keyword>
<dbReference type="Pfam" id="PF04969">
    <property type="entry name" value="CS"/>
    <property type="match status" value="1"/>
</dbReference>
<evidence type="ECO:0000256" key="1">
    <source>
        <dbReference type="ARBA" id="ARBA00008509"/>
    </source>
</evidence>
<dbReference type="EMBL" id="JAPZBU010000011">
    <property type="protein sequence ID" value="KAJ5379024.1"/>
    <property type="molecule type" value="Genomic_DNA"/>
</dbReference>
<feature type="compositionally biased region" description="Acidic residues" evidence="2">
    <location>
        <begin position="383"/>
        <end position="393"/>
    </location>
</feature>
<feature type="compositionally biased region" description="Polar residues" evidence="2">
    <location>
        <begin position="204"/>
        <end position="221"/>
    </location>
</feature>
<feature type="region of interest" description="Disordered" evidence="2">
    <location>
        <begin position="425"/>
        <end position="449"/>
    </location>
</feature>
<comment type="caution">
    <text evidence="5">The sequence shown here is derived from an EMBL/GenBank/DDBJ whole genome shotgun (WGS) entry which is preliminary data.</text>
</comment>
<feature type="domain" description="CS" evidence="4">
    <location>
        <begin position="231"/>
        <end position="322"/>
    </location>
</feature>
<dbReference type="PROSITE" id="PS51203">
    <property type="entry name" value="CS"/>
    <property type="match status" value="1"/>
</dbReference>
<protein>
    <recommendedName>
        <fullName evidence="7">CS domain-containing protein</fullName>
    </recommendedName>
</protein>
<name>A0A9W9SKP0_9EURO</name>
<dbReference type="InterPro" id="IPR007699">
    <property type="entry name" value="SGS_dom"/>
</dbReference>
<sequence>MNAAAQGDQALKDSNAPLAIQHYTRALAELPRAVNYYVQRSTAHSRVKPADGGPNSLASLRDAEIALALARERGKRELILAAQMRRGVSLFQLGRYHDAKFLFDLIESKTRTEDAPEDKSASLQAAMSGSGKNKKDAAELQIWQMQVARKLKALENPDETAVAVVEFPSDTKIPTEKEIKAELESLKTGKTAPVANESKKRDTQLSSSAAGTSAQETTQGAEENKPSTAVPEKVRHEWYQSGDSVVVTLYIKGIQKDSVQVDLKDESVSLQFPLPSGSDYDFTLDPLFAPIDPSTSKVSVMGTKIELVLQKQTAGQKWHALESSATETTVITDRPAAPSAPTPSGPAYPTSSRHGAKDWDKVASSLTSSKSKGKKKETKEEAAGDDSDAESVDSDFGGDAVDGFFKKLYAGADPDTRRAMMKSYVESQGTSLSTNWSEVGNKKMEVHES</sequence>
<evidence type="ECO:0000313" key="6">
    <source>
        <dbReference type="Proteomes" id="UP001147747"/>
    </source>
</evidence>
<organism evidence="5 6">
    <name type="scientific">Penicillium cosmopolitanum</name>
    <dbReference type="NCBI Taxonomy" id="1131564"/>
    <lineage>
        <taxon>Eukaryota</taxon>
        <taxon>Fungi</taxon>
        <taxon>Dikarya</taxon>
        <taxon>Ascomycota</taxon>
        <taxon>Pezizomycotina</taxon>
        <taxon>Eurotiomycetes</taxon>
        <taxon>Eurotiomycetidae</taxon>
        <taxon>Eurotiales</taxon>
        <taxon>Aspergillaceae</taxon>
        <taxon>Penicillium</taxon>
    </lineage>
</organism>
<feature type="region of interest" description="Disordered" evidence="2">
    <location>
        <begin position="188"/>
        <end position="230"/>
    </location>
</feature>